<evidence type="ECO:0000256" key="1">
    <source>
        <dbReference type="SAM" id="MobiDB-lite"/>
    </source>
</evidence>
<sequence length="120" mass="13767">MSTPQEKVIENLHNELEALRNEMAEIKKNQKESVKDEEKNGRKRKADEDGESSSAKKPAPEPENVFSNMPKPADEHAANSDQLNTKARKFVLKHVFKNVSTMAENIKYKSSTEEYYSVLW</sequence>
<dbReference type="InParanoid" id="G0P037"/>
<feature type="compositionally biased region" description="Basic and acidic residues" evidence="1">
    <location>
        <begin position="20"/>
        <end position="40"/>
    </location>
</feature>
<feature type="region of interest" description="Disordered" evidence="1">
    <location>
        <begin position="20"/>
        <end position="82"/>
    </location>
</feature>
<evidence type="ECO:0000313" key="2">
    <source>
        <dbReference type="EMBL" id="EGT41405.1"/>
    </source>
</evidence>
<reference evidence="3" key="1">
    <citation type="submission" date="2011-07" db="EMBL/GenBank/DDBJ databases">
        <authorList>
            <consortium name="Caenorhabditis brenneri Sequencing and Analysis Consortium"/>
            <person name="Wilson R.K."/>
        </authorList>
    </citation>
    <scope>NUCLEOTIDE SEQUENCE [LARGE SCALE GENOMIC DNA]</scope>
    <source>
        <strain evidence="3">PB2801</strain>
    </source>
</reference>
<dbReference type="EMBL" id="GL379995">
    <property type="protein sequence ID" value="EGT41405.1"/>
    <property type="molecule type" value="Genomic_DNA"/>
</dbReference>
<dbReference type="HOGENOM" id="CLU_2051705_0_0_1"/>
<accession>G0P037</accession>
<proteinExistence type="predicted"/>
<name>G0P037_CAEBE</name>
<dbReference type="Proteomes" id="UP000008068">
    <property type="component" value="Unassembled WGS sequence"/>
</dbReference>
<organism evidence="3">
    <name type="scientific">Caenorhabditis brenneri</name>
    <name type="common">Nematode worm</name>
    <dbReference type="NCBI Taxonomy" id="135651"/>
    <lineage>
        <taxon>Eukaryota</taxon>
        <taxon>Metazoa</taxon>
        <taxon>Ecdysozoa</taxon>
        <taxon>Nematoda</taxon>
        <taxon>Chromadorea</taxon>
        <taxon>Rhabditida</taxon>
        <taxon>Rhabditina</taxon>
        <taxon>Rhabditomorpha</taxon>
        <taxon>Rhabditoidea</taxon>
        <taxon>Rhabditidae</taxon>
        <taxon>Peloderinae</taxon>
        <taxon>Caenorhabditis</taxon>
    </lineage>
</organism>
<evidence type="ECO:0000313" key="3">
    <source>
        <dbReference type="Proteomes" id="UP000008068"/>
    </source>
</evidence>
<protein>
    <submittedName>
        <fullName evidence="2">Uncharacterized protein</fullName>
    </submittedName>
</protein>
<dbReference type="AlphaFoldDB" id="G0P037"/>
<keyword evidence="3" id="KW-1185">Reference proteome</keyword>
<gene>
    <name evidence="2" type="ORF">CAEBREN_00925</name>
</gene>